<feature type="transmembrane region" description="Helical" evidence="1">
    <location>
        <begin position="90"/>
        <end position="109"/>
    </location>
</feature>
<evidence type="ECO:0000313" key="3">
    <source>
        <dbReference type="Proteomes" id="UP000321234"/>
    </source>
</evidence>
<evidence type="ECO:0000256" key="1">
    <source>
        <dbReference type="SAM" id="Phobius"/>
    </source>
</evidence>
<dbReference type="Proteomes" id="UP000321234">
    <property type="component" value="Unassembled WGS sequence"/>
</dbReference>
<organism evidence="2 3">
    <name type="scientific">Quadrisphaera setariae</name>
    <dbReference type="NCBI Taxonomy" id="2593304"/>
    <lineage>
        <taxon>Bacteria</taxon>
        <taxon>Bacillati</taxon>
        <taxon>Actinomycetota</taxon>
        <taxon>Actinomycetes</taxon>
        <taxon>Kineosporiales</taxon>
        <taxon>Kineosporiaceae</taxon>
        <taxon>Quadrisphaera</taxon>
    </lineage>
</organism>
<evidence type="ECO:0000313" key="2">
    <source>
        <dbReference type="EMBL" id="TXR55541.1"/>
    </source>
</evidence>
<name>A0A5C8ZEE0_9ACTN</name>
<keyword evidence="3" id="KW-1185">Reference proteome</keyword>
<comment type="caution">
    <text evidence="2">The sequence shown here is derived from an EMBL/GenBank/DDBJ whole genome shotgun (WGS) entry which is preliminary data.</text>
</comment>
<accession>A0A5C8ZEE0</accession>
<dbReference type="AlphaFoldDB" id="A0A5C8ZEE0"/>
<dbReference type="InterPro" id="IPR045393">
    <property type="entry name" value="DUF6518"/>
</dbReference>
<reference evidence="2 3" key="1">
    <citation type="submission" date="2019-07" db="EMBL/GenBank/DDBJ databases">
        <title>Quadrisphaera sp. strain DD2A genome sequencing and assembly.</title>
        <authorList>
            <person name="Kim I."/>
        </authorList>
    </citation>
    <scope>NUCLEOTIDE SEQUENCE [LARGE SCALE GENOMIC DNA]</scope>
    <source>
        <strain evidence="2 3">DD2A</strain>
    </source>
</reference>
<dbReference type="Pfam" id="PF20128">
    <property type="entry name" value="DUF6518"/>
    <property type="match status" value="1"/>
</dbReference>
<dbReference type="EMBL" id="VKAC01000008">
    <property type="protein sequence ID" value="TXR55541.1"/>
    <property type="molecule type" value="Genomic_DNA"/>
</dbReference>
<sequence length="147" mass="15327">MRTAVAVGLVAGVVSFAVHDALPALWDRLGDSAALWCLLTWWVGQRVRPLSLLWAGLVGLVTQLCLLVGFYGSLVVLAGRGDDPLRVLQWMGLALLAGPAFGALGALRWSRGWPSSASSALVGAAVALELLLGVVPLLVGALRPPEP</sequence>
<gene>
    <name evidence="2" type="ORF">FMM08_14695</name>
</gene>
<keyword evidence="1" id="KW-0812">Transmembrane</keyword>
<feature type="transmembrane region" description="Helical" evidence="1">
    <location>
        <begin position="121"/>
        <end position="142"/>
    </location>
</feature>
<proteinExistence type="predicted"/>
<keyword evidence="1" id="KW-0472">Membrane</keyword>
<dbReference type="RefSeq" id="WP_147927117.1">
    <property type="nucleotide sequence ID" value="NZ_VKAC01000008.1"/>
</dbReference>
<protein>
    <submittedName>
        <fullName evidence="2">Uncharacterized protein</fullName>
    </submittedName>
</protein>
<keyword evidence="1" id="KW-1133">Transmembrane helix</keyword>
<feature type="transmembrane region" description="Helical" evidence="1">
    <location>
        <begin position="52"/>
        <end position="78"/>
    </location>
</feature>